<feature type="region of interest" description="Disordered" evidence="6">
    <location>
        <begin position="867"/>
        <end position="978"/>
    </location>
</feature>
<dbReference type="InterPro" id="IPR039776">
    <property type="entry name" value="Pds5"/>
</dbReference>
<feature type="compositionally biased region" description="Gly residues" evidence="6">
    <location>
        <begin position="1680"/>
        <end position="1696"/>
    </location>
</feature>
<feature type="compositionally biased region" description="Basic and acidic residues" evidence="6">
    <location>
        <begin position="1917"/>
        <end position="1930"/>
    </location>
</feature>
<feature type="compositionally biased region" description="Acidic residues" evidence="6">
    <location>
        <begin position="889"/>
        <end position="898"/>
    </location>
</feature>
<dbReference type="PANTHER" id="PTHR12663:SF0">
    <property type="entry name" value="PRECOCIOUS DISSOCIATION OF SISTERS 5, ISOFORM A"/>
    <property type="match status" value="1"/>
</dbReference>
<dbReference type="GO" id="GO:0051301">
    <property type="term" value="P:cell division"/>
    <property type="evidence" value="ECO:0007669"/>
    <property type="project" value="UniProtKB-KW"/>
</dbReference>
<evidence type="ECO:0000256" key="1">
    <source>
        <dbReference type="ARBA" id="ARBA00004123"/>
    </source>
</evidence>
<dbReference type="Gene3D" id="1.25.10.10">
    <property type="entry name" value="Leucine-rich Repeat Variant"/>
    <property type="match status" value="1"/>
</dbReference>
<comment type="subcellular location">
    <subcellularLocation>
        <location evidence="1">Nucleus</location>
    </subcellularLocation>
</comment>
<dbReference type="PANTHER" id="PTHR12663">
    <property type="entry name" value="ANDROGEN INDUCED INHIBITOR OF PROLIFERATION AS3 / PDS5-RELATED"/>
    <property type="match status" value="1"/>
</dbReference>
<dbReference type="STRING" id="3055.A0A2K3E6Z2"/>
<evidence type="ECO:0000313" key="7">
    <source>
        <dbReference type="EMBL" id="PNW88507.1"/>
    </source>
</evidence>
<dbReference type="InterPro" id="IPR011989">
    <property type="entry name" value="ARM-like"/>
</dbReference>
<dbReference type="GO" id="GO:0005634">
    <property type="term" value="C:nucleus"/>
    <property type="evidence" value="ECO:0000318"/>
    <property type="project" value="GO_Central"/>
</dbReference>
<dbReference type="OMA" id="RHEEDSH"/>
<name>A0A2K3E6Z2_CHLRE</name>
<organism evidence="7 8">
    <name type="scientific">Chlamydomonas reinhardtii</name>
    <name type="common">Chlamydomonas smithii</name>
    <dbReference type="NCBI Taxonomy" id="3055"/>
    <lineage>
        <taxon>Eukaryota</taxon>
        <taxon>Viridiplantae</taxon>
        <taxon>Chlorophyta</taxon>
        <taxon>core chlorophytes</taxon>
        <taxon>Chlorophyceae</taxon>
        <taxon>CS clade</taxon>
        <taxon>Chlamydomonadales</taxon>
        <taxon>Chlamydomonadaceae</taxon>
        <taxon>Chlamydomonas</taxon>
    </lineage>
</organism>
<protein>
    <recommendedName>
        <fullName evidence="9">Sister chromatid cohesion protein</fullName>
    </recommendedName>
</protein>
<feature type="compositionally biased region" description="Acidic residues" evidence="6">
    <location>
        <begin position="1436"/>
        <end position="1447"/>
    </location>
</feature>
<dbReference type="GO" id="GO:0007064">
    <property type="term" value="P:mitotic sister chromatid cohesion"/>
    <property type="evidence" value="ECO:0000318"/>
    <property type="project" value="GO_Central"/>
</dbReference>
<dbReference type="PaxDb" id="3055-EDP09807"/>
<reference evidence="7 8" key="1">
    <citation type="journal article" date="2007" name="Science">
        <title>The Chlamydomonas genome reveals the evolution of key animal and plant functions.</title>
        <authorList>
            <person name="Merchant S.S."/>
            <person name="Prochnik S.E."/>
            <person name="Vallon O."/>
            <person name="Harris E.H."/>
            <person name="Karpowicz S.J."/>
            <person name="Witman G.B."/>
            <person name="Terry A."/>
            <person name="Salamov A."/>
            <person name="Fritz-Laylin L.K."/>
            <person name="Marechal-Drouard L."/>
            <person name="Marshall W.F."/>
            <person name="Qu L.H."/>
            <person name="Nelson D.R."/>
            <person name="Sanderfoot A.A."/>
            <person name="Spalding M.H."/>
            <person name="Kapitonov V.V."/>
            <person name="Ren Q."/>
            <person name="Ferris P."/>
            <person name="Lindquist E."/>
            <person name="Shapiro H."/>
            <person name="Lucas S.M."/>
            <person name="Grimwood J."/>
            <person name="Schmutz J."/>
            <person name="Cardol P."/>
            <person name="Cerutti H."/>
            <person name="Chanfreau G."/>
            <person name="Chen C.L."/>
            <person name="Cognat V."/>
            <person name="Croft M.T."/>
            <person name="Dent R."/>
            <person name="Dutcher S."/>
            <person name="Fernandez E."/>
            <person name="Fukuzawa H."/>
            <person name="Gonzalez-Ballester D."/>
            <person name="Gonzalez-Halphen D."/>
            <person name="Hallmann A."/>
            <person name="Hanikenne M."/>
            <person name="Hippler M."/>
            <person name="Inwood W."/>
            <person name="Jabbari K."/>
            <person name="Kalanon M."/>
            <person name="Kuras R."/>
            <person name="Lefebvre P.A."/>
            <person name="Lemaire S.D."/>
            <person name="Lobanov A.V."/>
            <person name="Lohr M."/>
            <person name="Manuell A."/>
            <person name="Meier I."/>
            <person name="Mets L."/>
            <person name="Mittag M."/>
            <person name="Mittelmeier T."/>
            <person name="Moroney J.V."/>
            <person name="Moseley J."/>
            <person name="Napoli C."/>
            <person name="Nedelcu A.M."/>
            <person name="Niyogi K."/>
            <person name="Novoselov S.V."/>
            <person name="Paulsen I.T."/>
            <person name="Pazour G."/>
            <person name="Purton S."/>
            <person name="Ral J.P."/>
            <person name="Riano-Pachon D.M."/>
            <person name="Riekhof W."/>
            <person name="Rymarquis L."/>
            <person name="Schroda M."/>
            <person name="Stern D."/>
            <person name="Umen J."/>
            <person name="Willows R."/>
            <person name="Wilson N."/>
            <person name="Zimmer S.L."/>
            <person name="Allmer J."/>
            <person name="Balk J."/>
            <person name="Bisova K."/>
            <person name="Chen C.J."/>
            <person name="Elias M."/>
            <person name="Gendler K."/>
            <person name="Hauser C."/>
            <person name="Lamb M.R."/>
            <person name="Ledford H."/>
            <person name="Long J.C."/>
            <person name="Minagawa J."/>
            <person name="Page M.D."/>
            <person name="Pan J."/>
            <person name="Pootakham W."/>
            <person name="Roje S."/>
            <person name="Rose A."/>
            <person name="Stahlberg E."/>
            <person name="Terauchi A.M."/>
            <person name="Yang P."/>
            <person name="Ball S."/>
            <person name="Bowler C."/>
            <person name="Dieckmann C.L."/>
            <person name="Gladyshev V.N."/>
            <person name="Green P."/>
            <person name="Jorgensen R."/>
            <person name="Mayfield S."/>
            <person name="Mueller-Roeber B."/>
            <person name="Rajamani S."/>
            <person name="Sayre R.T."/>
            <person name="Brokstein P."/>
            <person name="Dubchak I."/>
            <person name="Goodstein D."/>
            <person name="Hornick L."/>
            <person name="Huang Y.W."/>
            <person name="Jhaveri J."/>
            <person name="Luo Y."/>
            <person name="Martinez D."/>
            <person name="Ngau W.C."/>
            <person name="Otillar B."/>
            <person name="Poliakov A."/>
            <person name="Porter A."/>
            <person name="Szajkowski L."/>
            <person name="Werner G."/>
            <person name="Zhou K."/>
            <person name="Grigoriev I.V."/>
            <person name="Rokhsar D.S."/>
            <person name="Grossman A.R."/>
        </authorList>
    </citation>
    <scope>NUCLEOTIDE SEQUENCE [LARGE SCALE GENOMIC DNA]</scope>
    <source>
        <strain evidence="8">CC-503</strain>
    </source>
</reference>
<dbReference type="GeneID" id="5715404"/>
<dbReference type="GO" id="GO:0140670">
    <property type="term" value="F:cohesin unloader activity"/>
    <property type="evidence" value="ECO:0000318"/>
    <property type="project" value="GO_Central"/>
</dbReference>
<dbReference type="Pfam" id="PF20168">
    <property type="entry name" value="PDS5"/>
    <property type="match status" value="2"/>
</dbReference>
<proteinExistence type="predicted"/>
<dbReference type="RefSeq" id="XP_042928574.1">
    <property type="nucleotide sequence ID" value="XM_043058660.1"/>
</dbReference>
<evidence type="ECO:0000256" key="2">
    <source>
        <dbReference type="ARBA" id="ARBA00022618"/>
    </source>
</evidence>
<feature type="region of interest" description="Disordered" evidence="6">
    <location>
        <begin position="1"/>
        <end position="22"/>
    </location>
</feature>
<gene>
    <name evidence="7" type="ORF">CHLRE_01g032550v5</name>
</gene>
<dbReference type="InterPro" id="IPR016024">
    <property type="entry name" value="ARM-type_fold"/>
</dbReference>
<feature type="compositionally biased region" description="Acidic residues" evidence="6">
    <location>
        <begin position="1822"/>
        <end position="1836"/>
    </location>
</feature>
<dbReference type="Proteomes" id="UP000006906">
    <property type="component" value="Chromosome 1"/>
</dbReference>
<feature type="region of interest" description="Disordered" evidence="6">
    <location>
        <begin position="1021"/>
        <end position="1045"/>
    </location>
</feature>
<evidence type="ECO:0000313" key="8">
    <source>
        <dbReference type="Proteomes" id="UP000006906"/>
    </source>
</evidence>
<dbReference type="GO" id="GO:0000785">
    <property type="term" value="C:chromatin"/>
    <property type="evidence" value="ECO:0000318"/>
    <property type="project" value="GO_Central"/>
</dbReference>
<evidence type="ECO:0000256" key="5">
    <source>
        <dbReference type="ARBA" id="ARBA00023306"/>
    </source>
</evidence>
<feature type="region of interest" description="Disordered" evidence="6">
    <location>
        <begin position="1421"/>
        <end position="1455"/>
    </location>
</feature>
<feature type="compositionally biased region" description="Low complexity" evidence="6">
    <location>
        <begin position="1837"/>
        <end position="1882"/>
    </location>
</feature>
<accession>A0A2K3E6Z2</accession>
<feature type="region of interest" description="Disordered" evidence="6">
    <location>
        <begin position="1649"/>
        <end position="2007"/>
    </location>
</feature>
<dbReference type="SUPFAM" id="SSF48371">
    <property type="entry name" value="ARM repeat"/>
    <property type="match status" value="2"/>
</dbReference>
<dbReference type="InParanoid" id="A0A2K3E6Z2"/>
<feature type="compositionally biased region" description="Basic residues" evidence="6">
    <location>
        <begin position="1"/>
        <end position="12"/>
    </location>
</feature>
<dbReference type="ExpressionAtlas" id="A0A2K3E6Z2">
    <property type="expression patterns" value="differential"/>
</dbReference>
<dbReference type="GO" id="GO:0035825">
    <property type="term" value="P:homologous recombination"/>
    <property type="evidence" value="ECO:0007669"/>
    <property type="project" value="UniProtKB-ARBA"/>
</dbReference>
<sequence>MPPRKSPARAAKKSAAGASGYDFDSGEHEQEVVVLAGKLKAVKGKDNIVKCLKQLRTMLEGLPQDVESLGGAQETLPGLLLQHATSDNADKDVRMYGAICLVQLMRVFAPDLPYDDDQLRLVYELLVDCWSRLEEAGPGYDLARSMLASYAEVKLYIPLLDLEDADLVGRTFAGLLQAVRADNAATLADVVMSVLLGMIEESEQPPEEVVDILLAALVAGQPALSGAGAKAAAAQYSDAARGLAARLLAKGGDVLRGALQRRVLSCVRRGLQGLDAAGGTAVGPGRHSGRGAAGGKAAAAAVATVAAAADGDTGGAAYDPFTLLHGLHGSAPQLLLPVLPELKGQLRQEDEHRRLAAAALVTRLLAAPPPGPLNGGGGGGGAASSLAVTGASAGALASSAPMAAHYPDLVQELLQRYTDTSPAVRVAMLGRTPQLAAVAAAAAPDGGLERQVLGATRARLHDLEDKVRAAACRAVCALAVAAAAGPPTSLLPPGGPAPPPLLDNEVLALLREEVAPRLRDRKIGVRREAAAGLLAAWRGTCTALQQGAMNMPGLVRAVGWVPARLCADLVRDLELRPHLMALLATPMAGATATGAPGGGAVGGAKAAKGGVGLLPASLGQRVGSAVWAALWASYGAQDRAAVRKALALKARAALLLQELVELRGQVRAAARAEDEARVQKLRPRLMHVCAELSAAAGGPAEGQARGSEQLVRLVGEARDSFLFDRLAQLAAPTTTAEAAAAARKDALSRLPGGGSKAPVAELITRLAAAAAPTLMAPSHVAGLIAALDSAGGAKRDTSVVTAAAALAVVAAKSAPAVFALAMPLVAGVVTAAPAKGELATVTAVRVLRHAARYCAGTPLAGVAAAGARTDADGNGDDVEEKENEHAGASEEDDEEDQEEKGQEASPAKGKKRGRAAADSTKASSARRKRRASGGDADDGKPSSSPSAAAGKRHTRGQQAAAADAAAGKAAPGQGGAGPVSAAAVEARSALLASLQELCFGPYRKAAKAAVHALSILLLQPQSQPQQPQLARGGGGGSSGSGREHRAGVLRALAERLAAALVPGCEASAGTAAAIEAMGSLGEVEPALFTDYAAEYVAFITQDYMAATLRDPARLAARQAAVAAAAVAADGGGGGGGARRKSRPSSAQALAAGLAEEDDDDEEDGEGGAEWGKPSYGVAMKAAALRALARGVTPNANARADAAAPLPTATVAAVMGPPHASGNGARPSTSRAPAAVAVDAGGGGAVEELLVRLLNVEEELEEFGVRHDVDRAHLRYTAARCLLHLARRYDSRLGSAAYTALALAMQDPYMEVRRDVGDKVRMFLHTALQLGMRASTRSRYAAMLPLAVVDPIPEHAEAAARTLRELVLLTRSRMAAAALATATGAAAAAGASSRPSLGDAPEFLLAHLVYVLAHHPDVAIPPERYPQAGKKLRMSEEGADEDEQEEDTQGIPDPEEYRPFQDMLQLALEALLVPRGPGQGSSGGGGGGGGGAAAKPLGLLAAGAGEALPAVCKILRSVKITMYDADDTVDTAASTRTVRLMADMGLAVAKAIVTRELTAAAAAGGGGTKGGKEGGRARSKPVDTGAIAEQVEALSWREHPGQVVVPRALYRLARPEEQPKGLKKDGSCLPPGYVILLSPTIAGLGLRAPASGSGGSTAAGPAGRGEDGVLLPPRQQASAGSSGGDGPGAAGSGGVWGGVVMVQPPEGQVDDDGVDEQAVGRRTGAAVKRERSHDAPQAGRGRGAKQGAGAPARAQQRTTPTKKPRGGYESLSEGEESELEEEDEEESDQEGEDEQEREQPAAQVAKPPAKRAAATAKPMDAYDLPEEDDTEEEEEAELAPQPAAGKGARARGAGASKSPPAAQATERAAAPAARGGAAARQPPVDGANRKEVRGIGPAAAAAAAAMDTSPSSPDENASEDRAPPRVTRGSERINGFGYTTAATASGKPQLQAKTQRQPLKQHQQAAQQRAGVAEADDNSKQRSKPPATAAAVAQKPAKAAAARAGRRL</sequence>
<dbReference type="EMBL" id="CM008962">
    <property type="protein sequence ID" value="PNW88507.1"/>
    <property type="molecule type" value="Genomic_DNA"/>
</dbReference>
<keyword evidence="4" id="KW-0539">Nucleus</keyword>
<evidence type="ECO:0000256" key="4">
    <source>
        <dbReference type="ARBA" id="ARBA00023242"/>
    </source>
</evidence>
<feature type="compositionally biased region" description="Low complexity" evidence="6">
    <location>
        <begin position="1746"/>
        <end position="1756"/>
    </location>
</feature>
<feature type="compositionally biased region" description="Low complexity" evidence="6">
    <location>
        <begin position="956"/>
        <end position="971"/>
    </location>
</feature>
<feature type="region of interest" description="Disordered" evidence="6">
    <location>
        <begin position="1562"/>
        <end position="1581"/>
    </location>
</feature>
<dbReference type="KEGG" id="cre:CHLRE_01g032550v5"/>
<feature type="compositionally biased region" description="Low complexity" evidence="6">
    <location>
        <begin position="1799"/>
        <end position="1820"/>
    </location>
</feature>
<keyword evidence="8" id="KW-1185">Reference proteome</keyword>
<dbReference type="Gramene" id="PNW88507">
    <property type="protein sequence ID" value="PNW88507"/>
    <property type="gene ID" value="CHLRE_01g032550v5"/>
</dbReference>
<feature type="compositionally biased region" description="Low complexity" evidence="6">
    <location>
        <begin position="1954"/>
        <end position="1972"/>
    </location>
</feature>
<keyword evidence="2" id="KW-0132">Cell division</keyword>
<feature type="compositionally biased region" description="Low complexity" evidence="6">
    <location>
        <begin position="1983"/>
        <end position="2007"/>
    </location>
</feature>
<evidence type="ECO:0000256" key="6">
    <source>
        <dbReference type="SAM" id="MobiDB-lite"/>
    </source>
</evidence>
<evidence type="ECO:0000256" key="3">
    <source>
        <dbReference type="ARBA" id="ARBA00022776"/>
    </source>
</evidence>
<feature type="region of interest" description="Disordered" evidence="6">
    <location>
        <begin position="1131"/>
        <end position="1172"/>
    </location>
</feature>
<feature type="compositionally biased region" description="Polar residues" evidence="6">
    <location>
        <begin position="1939"/>
        <end position="1953"/>
    </location>
</feature>
<feature type="compositionally biased region" description="Acidic residues" evidence="6">
    <location>
        <begin position="1771"/>
        <end position="1795"/>
    </location>
</feature>
<keyword evidence="3" id="KW-0498">Mitosis</keyword>
<dbReference type="OrthoDB" id="200660at2759"/>
<feature type="compositionally biased region" description="Acidic residues" evidence="6">
    <location>
        <begin position="1154"/>
        <end position="1166"/>
    </location>
</feature>
<keyword evidence="5" id="KW-0131">Cell cycle</keyword>
<evidence type="ECO:0008006" key="9">
    <source>
        <dbReference type="Google" id="ProtNLM"/>
    </source>
</evidence>